<organism evidence="2 3">
    <name type="scientific">Methanoplanus limicola DSM 2279</name>
    <dbReference type="NCBI Taxonomy" id="937775"/>
    <lineage>
        <taxon>Archaea</taxon>
        <taxon>Methanobacteriati</taxon>
        <taxon>Methanobacteriota</taxon>
        <taxon>Stenosarchaea group</taxon>
        <taxon>Methanomicrobia</taxon>
        <taxon>Methanomicrobiales</taxon>
        <taxon>Methanomicrobiaceae</taxon>
        <taxon>Methanoplanus</taxon>
    </lineage>
</organism>
<evidence type="ECO:0000313" key="2">
    <source>
        <dbReference type="EMBL" id="EHQ36551.1"/>
    </source>
</evidence>
<keyword evidence="1" id="KW-1133">Transmembrane helix</keyword>
<dbReference type="AlphaFoldDB" id="H1Z3D6"/>
<proteinExistence type="predicted"/>
<protein>
    <submittedName>
        <fullName evidence="2">Uncharacterized protein</fullName>
    </submittedName>
</protein>
<evidence type="ECO:0000313" key="3">
    <source>
        <dbReference type="Proteomes" id="UP000005741"/>
    </source>
</evidence>
<dbReference type="HOGENOM" id="CLU_1472102_0_0_2"/>
<dbReference type="Proteomes" id="UP000005741">
    <property type="component" value="Chromosome"/>
</dbReference>
<dbReference type="STRING" id="937775.Metlim_2506"/>
<dbReference type="EMBL" id="CM001436">
    <property type="protein sequence ID" value="EHQ36551.1"/>
    <property type="molecule type" value="Genomic_DNA"/>
</dbReference>
<evidence type="ECO:0000256" key="1">
    <source>
        <dbReference type="SAM" id="Phobius"/>
    </source>
</evidence>
<dbReference type="InParanoid" id="H1Z3D6"/>
<reference evidence="2 3" key="1">
    <citation type="submission" date="2011-10" db="EMBL/GenBank/DDBJ databases">
        <title>The Improved High-Quality Draft genome of Methanoplanus limicola DSM 2279.</title>
        <authorList>
            <consortium name="US DOE Joint Genome Institute (JGI-PGF)"/>
            <person name="Lucas S."/>
            <person name="Copeland A."/>
            <person name="Lapidus A."/>
            <person name="Glavina del Rio T."/>
            <person name="Dalin E."/>
            <person name="Tice H."/>
            <person name="Bruce D."/>
            <person name="Goodwin L."/>
            <person name="Pitluck S."/>
            <person name="Peters L."/>
            <person name="Mikhailova N."/>
            <person name="Lu M."/>
            <person name="Kyrpides N."/>
            <person name="Mavromatis K."/>
            <person name="Ivanova N."/>
            <person name="Markowitz V."/>
            <person name="Cheng J.-F."/>
            <person name="Hugenholtz P."/>
            <person name="Woyke T."/>
            <person name="Wu D."/>
            <person name="Wirth R."/>
            <person name="Brambilla E.-M."/>
            <person name="Klenk H.-P."/>
            <person name="Eisen J.A."/>
        </authorList>
    </citation>
    <scope>NUCLEOTIDE SEQUENCE [LARGE SCALE GENOMIC DNA]</scope>
    <source>
        <strain evidence="2 3">DSM 2279</strain>
    </source>
</reference>
<keyword evidence="1" id="KW-0472">Membrane</keyword>
<dbReference type="OrthoDB" id="141574at2157"/>
<feature type="transmembrane region" description="Helical" evidence="1">
    <location>
        <begin position="158"/>
        <end position="177"/>
    </location>
</feature>
<keyword evidence="3" id="KW-1185">Reference proteome</keyword>
<keyword evidence="1" id="KW-0812">Transmembrane</keyword>
<name>H1Z3D6_9EURY</name>
<sequence>MKDNKFGKWIIPAVLLMIVLLTLPVMGSPVVNRDVSVSGDKAEVTFTVESDEPFAVGILETVPDGWVFAEDDSMTSSSGNFETDQKNSKIAFFLSDEKSVSYELTGNGDGKTGFKTEWVDLLTLTPDMKEGKERWTALGIGAVEEKGSPDSGMEKSPGFGIIAVIAAFIATGAVLAISGRKEE</sequence>
<gene>
    <name evidence="2" type="ORF">Metlim_2506</name>
</gene>
<accession>H1Z3D6</accession>
<dbReference type="RefSeq" id="WP_004078935.1">
    <property type="nucleotide sequence ID" value="NZ_CM001436.1"/>
</dbReference>